<protein>
    <recommendedName>
        <fullName evidence="3">Histidine phosphatase family protein</fullName>
    </recommendedName>
</protein>
<sequence>MPEGQEQARRLAKALADGRYGPVSRLVSSPMRRATQTAGFARESLSLELALDPRLVELSHGWPAYGIAEAYTDRRLLLDHMNAGRLGDNTFDVDRFRARVVDGIEALTDRDDDSATVIVCHGGVVNAYLSHVIGAPKTFFVDPFYTSVSRVLALPGGYREVLSLNEIDHLR</sequence>
<dbReference type="Gene3D" id="3.40.50.1240">
    <property type="entry name" value="Phosphoglycerate mutase-like"/>
    <property type="match status" value="1"/>
</dbReference>
<reference evidence="1 2" key="1">
    <citation type="submission" date="2018-11" db="EMBL/GenBank/DDBJ databases">
        <title>Gordonia insulae sp. nov., isolated from an island soil.</title>
        <authorList>
            <person name="Kim Y.S."/>
            <person name="Kim S.B."/>
        </authorList>
    </citation>
    <scope>NUCLEOTIDE SEQUENCE [LARGE SCALE GENOMIC DNA]</scope>
    <source>
        <strain evidence="1 2">MMS17-SY073</strain>
    </source>
</reference>
<dbReference type="InterPro" id="IPR013078">
    <property type="entry name" value="His_Pase_superF_clade-1"/>
</dbReference>
<gene>
    <name evidence="1" type="ORF">D7316_03695</name>
</gene>
<dbReference type="InterPro" id="IPR050275">
    <property type="entry name" value="PGM_Phosphatase"/>
</dbReference>
<dbReference type="PANTHER" id="PTHR48100">
    <property type="entry name" value="BROAD-SPECIFICITY PHOSPHATASE YOR283W-RELATED"/>
    <property type="match status" value="1"/>
</dbReference>
<dbReference type="Proteomes" id="UP000271469">
    <property type="component" value="Chromosome"/>
</dbReference>
<dbReference type="GO" id="GO:0005737">
    <property type="term" value="C:cytoplasm"/>
    <property type="evidence" value="ECO:0007669"/>
    <property type="project" value="TreeGrafter"/>
</dbReference>
<accession>A0A3G8JPS6</accession>
<evidence type="ECO:0008006" key="3">
    <source>
        <dbReference type="Google" id="ProtNLM"/>
    </source>
</evidence>
<dbReference type="InterPro" id="IPR029033">
    <property type="entry name" value="His_PPase_superfam"/>
</dbReference>
<name>A0A3G8JPS6_9ACTN</name>
<dbReference type="SUPFAM" id="SSF53254">
    <property type="entry name" value="Phosphoglycerate mutase-like"/>
    <property type="match status" value="1"/>
</dbReference>
<dbReference type="AlphaFoldDB" id="A0A3G8JPS6"/>
<proteinExistence type="predicted"/>
<dbReference type="GO" id="GO:0016791">
    <property type="term" value="F:phosphatase activity"/>
    <property type="evidence" value="ECO:0007669"/>
    <property type="project" value="TreeGrafter"/>
</dbReference>
<organism evidence="1 2">
    <name type="scientific">Gordonia insulae</name>
    <dbReference type="NCBI Taxonomy" id="2420509"/>
    <lineage>
        <taxon>Bacteria</taxon>
        <taxon>Bacillati</taxon>
        <taxon>Actinomycetota</taxon>
        <taxon>Actinomycetes</taxon>
        <taxon>Mycobacteriales</taxon>
        <taxon>Gordoniaceae</taxon>
        <taxon>Gordonia</taxon>
    </lineage>
</organism>
<dbReference type="Pfam" id="PF00300">
    <property type="entry name" value="His_Phos_1"/>
    <property type="match status" value="1"/>
</dbReference>
<dbReference type="KEGG" id="gom:D7316_03695"/>
<keyword evidence="2" id="KW-1185">Reference proteome</keyword>
<dbReference type="CDD" id="cd07067">
    <property type="entry name" value="HP_PGM_like"/>
    <property type="match status" value="1"/>
</dbReference>
<evidence type="ECO:0000313" key="2">
    <source>
        <dbReference type="Proteomes" id="UP000271469"/>
    </source>
</evidence>
<dbReference type="PANTHER" id="PTHR48100:SF1">
    <property type="entry name" value="HISTIDINE PHOSPHATASE FAMILY PROTEIN-RELATED"/>
    <property type="match status" value="1"/>
</dbReference>
<dbReference type="EMBL" id="CP033972">
    <property type="protein sequence ID" value="AZG47087.1"/>
    <property type="molecule type" value="Genomic_DNA"/>
</dbReference>
<evidence type="ECO:0000313" key="1">
    <source>
        <dbReference type="EMBL" id="AZG47087.1"/>
    </source>
</evidence>